<keyword evidence="3" id="KW-1185">Reference proteome</keyword>
<keyword evidence="1" id="KW-0472">Membrane</keyword>
<dbReference type="EMBL" id="BAABHO010000006">
    <property type="protein sequence ID" value="GAA4779049.1"/>
    <property type="molecule type" value="Genomic_DNA"/>
</dbReference>
<accession>A0ABP9ACL1</accession>
<feature type="transmembrane region" description="Helical" evidence="1">
    <location>
        <begin position="212"/>
        <end position="232"/>
    </location>
</feature>
<keyword evidence="1" id="KW-0812">Transmembrane</keyword>
<feature type="transmembrane region" description="Helical" evidence="1">
    <location>
        <begin position="174"/>
        <end position="192"/>
    </location>
</feature>
<feature type="transmembrane region" description="Helical" evidence="1">
    <location>
        <begin position="244"/>
        <end position="268"/>
    </location>
</feature>
<dbReference type="Proteomes" id="UP001500928">
    <property type="component" value="Unassembled WGS sequence"/>
</dbReference>
<reference evidence="3" key="1">
    <citation type="journal article" date="2019" name="Int. J. Syst. Evol. Microbiol.">
        <title>The Global Catalogue of Microorganisms (GCM) 10K type strain sequencing project: providing services to taxonomists for standard genome sequencing and annotation.</title>
        <authorList>
            <consortium name="The Broad Institute Genomics Platform"/>
            <consortium name="The Broad Institute Genome Sequencing Center for Infectious Disease"/>
            <person name="Wu L."/>
            <person name="Ma J."/>
        </authorList>
    </citation>
    <scope>NUCLEOTIDE SEQUENCE [LARGE SCALE GENOMIC DNA]</scope>
    <source>
        <strain evidence="3">JCM 17979</strain>
    </source>
</reference>
<evidence type="ECO:0000256" key="1">
    <source>
        <dbReference type="SAM" id="Phobius"/>
    </source>
</evidence>
<name>A0ABP9ACL1_9PSEU</name>
<organism evidence="2 3">
    <name type="scientific">Actinomycetospora chlora</name>
    <dbReference type="NCBI Taxonomy" id="663608"/>
    <lineage>
        <taxon>Bacteria</taxon>
        <taxon>Bacillati</taxon>
        <taxon>Actinomycetota</taxon>
        <taxon>Actinomycetes</taxon>
        <taxon>Pseudonocardiales</taxon>
        <taxon>Pseudonocardiaceae</taxon>
        <taxon>Actinomycetospora</taxon>
    </lineage>
</organism>
<evidence type="ECO:0000313" key="3">
    <source>
        <dbReference type="Proteomes" id="UP001500928"/>
    </source>
</evidence>
<protein>
    <submittedName>
        <fullName evidence="2">Uncharacterized protein</fullName>
    </submittedName>
</protein>
<feature type="transmembrane region" description="Helical" evidence="1">
    <location>
        <begin position="280"/>
        <end position="298"/>
    </location>
</feature>
<feature type="transmembrane region" description="Helical" evidence="1">
    <location>
        <begin position="304"/>
        <end position="322"/>
    </location>
</feature>
<dbReference type="RefSeq" id="WP_345411390.1">
    <property type="nucleotide sequence ID" value="NZ_BAABHO010000006.1"/>
</dbReference>
<evidence type="ECO:0000313" key="2">
    <source>
        <dbReference type="EMBL" id="GAA4779049.1"/>
    </source>
</evidence>
<proteinExistence type="predicted"/>
<gene>
    <name evidence="2" type="ORF">GCM10023200_10140</name>
</gene>
<feature type="transmembrane region" description="Helical" evidence="1">
    <location>
        <begin position="142"/>
        <end position="162"/>
    </location>
</feature>
<keyword evidence="1" id="KW-1133">Transmembrane helix</keyword>
<feature type="transmembrane region" description="Helical" evidence="1">
    <location>
        <begin position="111"/>
        <end position="130"/>
    </location>
</feature>
<sequence>MIENGTNRRAAGTLVVLTPVVAELAWGSTPITMAWLTLLWMPIYGAGVLLVREAWVRSGRPWVALVPLGLAYELVEDGIGLQALTSPNLYHAADWGVRLLGVNLTYWEANAVYHTVFSVLVPIALVHLAFPSHRGRPFLRTPGTVVTAVVAILGVALLRLAVPPFEDPTYVAPLAVPVTCAVLAALLAVLALRVLPPCRQAAPPAGPVPAPWVLGAGAAVLCGAVLGTTWPAHAEGQPAGTEGLAVLVPMVAGLALAVGGGVAVSRWAARAAWTDGHVRWLLGGLLVAHTLAGTVLWARTGVDVVGLLVLAALTVVLLARLGRRAPAPVPA</sequence>
<comment type="caution">
    <text evidence="2">The sequence shown here is derived from an EMBL/GenBank/DDBJ whole genome shotgun (WGS) entry which is preliminary data.</text>
</comment>